<dbReference type="GO" id="GO:0003700">
    <property type="term" value="F:DNA-binding transcription factor activity"/>
    <property type="evidence" value="ECO:0007669"/>
    <property type="project" value="TreeGrafter"/>
</dbReference>
<dbReference type="InterPro" id="IPR050109">
    <property type="entry name" value="HTH-type_TetR-like_transc_reg"/>
</dbReference>
<accession>A0A1V3ZZ39</accession>
<dbReference type="Proteomes" id="UP000190539">
    <property type="component" value="Unassembled WGS sequence"/>
</dbReference>
<dbReference type="STRING" id="83656.B1H18_33605"/>
<name>A0A1V3ZZ39_9ACTN</name>
<dbReference type="PANTHER" id="PTHR30055">
    <property type="entry name" value="HTH-TYPE TRANSCRIPTIONAL REGULATOR RUTR"/>
    <property type="match status" value="1"/>
</dbReference>
<comment type="caution">
    <text evidence="6">The sequence shown here is derived from an EMBL/GenBank/DDBJ whole genome shotgun (WGS) entry which is preliminary data.</text>
</comment>
<organism evidence="6 7">
    <name type="scientific">Streptomyces tsukubensis</name>
    <dbReference type="NCBI Taxonomy" id="83656"/>
    <lineage>
        <taxon>Bacteria</taxon>
        <taxon>Bacillati</taxon>
        <taxon>Actinomycetota</taxon>
        <taxon>Actinomycetes</taxon>
        <taxon>Kitasatosporales</taxon>
        <taxon>Streptomycetaceae</taxon>
        <taxon>Streptomyces</taxon>
    </lineage>
</organism>
<dbReference type="InterPro" id="IPR041347">
    <property type="entry name" value="MftR_C"/>
</dbReference>
<keyword evidence="1" id="KW-0805">Transcription regulation</keyword>
<evidence type="ECO:0000256" key="2">
    <source>
        <dbReference type="ARBA" id="ARBA00023125"/>
    </source>
</evidence>
<evidence type="ECO:0000313" key="7">
    <source>
        <dbReference type="Proteomes" id="UP000190539"/>
    </source>
</evidence>
<dbReference type="Pfam" id="PF17754">
    <property type="entry name" value="TetR_C_14"/>
    <property type="match status" value="1"/>
</dbReference>
<evidence type="ECO:0000256" key="4">
    <source>
        <dbReference type="PROSITE-ProRule" id="PRU00335"/>
    </source>
</evidence>
<keyword evidence="3" id="KW-0804">Transcription</keyword>
<gene>
    <name evidence="6" type="ORF">B1H18_33605</name>
</gene>
<dbReference type="GO" id="GO:0000976">
    <property type="term" value="F:transcription cis-regulatory region binding"/>
    <property type="evidence" value="ECO:0007669"/>
    <property type="project" value="TreeGrafter"/>
</dbReference>
<dbReference type="InterPro" id="IPR009057">
    <property type="entry name" value="Homeodomain-like_sf"/>
</dbReference>
<dbReference type="RefSeq" id="WP_077974269.1">
    <property type="nucleotide sequence ID" value="NZ_CP045178.1"/>
</dbReference>
<keyword evidence="7" id="KW-1185">Reference proteome</keyword>
<evidence type="ECO:0000256" key="3">
    <source>
        <dbReference type="ARBA" id="ARBA00023163"/>
    </source>
</evidence>
<sequence>MNLPASAGPSPGTRALNRKRTRDTLVHAALDLFLRHGYDETTVEEISAVAAVSQRTFFRYFDSKEDVALSFQEALEQQLIQALRARPAEEPPLTALRQASLVTWGNLERLFEEVASYELCVGMPRLVDSSPGLLGAHLRRAIALEEELALEIARREGVDPDLDLRPRILVAAVFGAMHVVNRVWSRQHPEDLWALRALTLVHLDQLSTALTSDWLPDTPLTRTPEKWD</sequence>
<dbReference type="Pfam" id="PF00440">
    <property type="entry name" value="TetR_N"/>
    <property type="match status" value="1"/>
</dbReference>
<feature type="domain" description="HTH tetR-type" evidence="5">
    <location>
        <begin position="19"/>
        <end position="79"/>
    </location>
</feature>
<dbReference type="PROSITE" id="PS01081">
    <property type="entry name" value="HTH_TETR_1"/>
    <property type="match status" value="1"/>
</dbReference>
<proteinExistence type="predicted"/>
<dbReference type="SUPFAM" id="SSF46689">
    <property type="entry name" value="Homeodomain-like"/>
    <property type="match status" value="1"/>
</dbReference>
<dbReference type="AlphaFoldDB" id="A0A1V3ZZ39"/>
<dbReference type="PANTHER" id="PTHR30055:SF238">
    <property type="entry name" value="MYCOFACTOCIN BIOSYNTHESIS TRANSCRIPTIONAL REGULATOR MFTR-RELATED"/>
    <property type="match status" value="1"/>
</dbReference>
<dbReference type="PROSITE" id="PS50977">
    <property type="entry name" value="HTH_TETR_2"/>
    <property type="match status" value="1"/>
</dbReference>
<reference evidence="6 7" key="1">
    <citation type="submission" date="2017-02" db="EMBL/GenBank/DDBJ databases">
        <title>Draft Genome Sequence of Streptomyces tsukubaensis F601, a Producer of the immunosuppressant tacrolimus FK506.</title>
        <authorList>
            <person name="Zong G."/>
            <person name="Zhong C."/>
            <person name="Fu J."/>
            <person name="Qin R."/>
            <person name="Cao G."/>
        </authorList>
    </citation>
    <scope>NUCLEOTIDE SEQUENCE [LARGE SCALE GENOMIC DNA]</scope>
    <source>
        <strain evidence="6 7">F601</strain>
    </source>
</reference>
<dbReference type="OrthoDB" id="8688418at2"/>
<dbReference type="InterPro" id="IPR023772">
    <property type="entry name" value="DNA-bd_HTH_TetR-type_CS"/>
</dbReference>
<dbReference type="Gene3D" id="1.10.357.10">
    <property type="entry name" value="Tetracycline Repressor, domain 2"/>
    <property type="match status" value="1"/>
</dbReference>
<evidence type="ECO:0000259" key="5">
    <source>
        <dbReference type="PROSITE" id="PS50977"/>
    </source>
</evidence>
<keyword evidence="2 4" id="KW-0238">DNA-binding</keyword>
<evidence type="ECO:0000313" key="6">
    <source>
        <dbReference type="EMBL" id="OON71499.1"/>
    </source>
</evidence>
<dbReference type="EMBL" id="MVFC01000056">
    <property type="protein sequence ID" value="OON71499.1"/>
    <property type="molecule type" value="Genomic_DNA"/>
</dbReference>
<protein>
    <recommendedName>
        <fullName evidence="5">HTH tetR-type domain-containing protein</fullName>
    </recommendedName>
</protein>
<feature type="DNA-binding region" description="H-T-H motif" evidence="4">
    <location>
        <begin position="42"/>
        <end position="61"/>
    </location>
</feature>
<dbReference type="PRINTS" id="PR00455">
    <property type="entry name" value="HTHTETR"/>
</dbReference>
<dbReference type="InterPro" id="IPR001647">
    <property type="entry name" value="HTH_TetR"/>
</dbReference>
<evidence type="ECO:0000256" key="1">
    <source>
        <dbReference type="ARBA" id="ARBA00023015"/>
    </source>
</evidence>
<dbReference type="Gene3D" id="1.10.10.60">
    <property type="entry name" value="Homeodomain-like"/>
    <property type="match status" value="1"/>
</dbReference>